<keyword evidence="1" id="KW-0472">Membrane</keyword>
<dbReference type="EMBL" id="BARV01002430">
    <property type="protein sequence ID" value="GAH91885.1"/>
    <property type="molecule type" value="Genomic_DNA"/>
</dbReference>
<feature type="transmembrane region" description="Helical" evidence="1">
    <location>
        <begin position="155"/>
        <end position="173"/>
    </location>
</feature>
<name>X1KE27_9ZZZZ</name>
<proteinExistence type="predicted"/>
<accession>X1KE27</accession>
<evidence type="ECO:0000313" key="2">
    <source>
        <dbReference type="EMBL" id="GAH91885.1"/>
    </source>
</evidence>
<dbReference type="Gene3D" id="1.20.120.1630">
    <property type="match status" value="1"/>
</dbReference>
<evidence type="ECO:0000256" key="1">
    <source>
        <dbReference type="SAM" id="Phobius"/>
    </source>
</evidence>
<keyword evidence="1" id="KW-1133">Transmembrane helix</keyword>
<organism evidence="2">
    <name type="scientific">marine sediment metagenome</name>
    <dbReference type="NCBI Taxonomy" id="412755"/>
    <lineage>
        <taxon>unclassified sequences</taxon>
        <taxon>metagenomes</taxon>
        <taxon>ecological metagenomes</taxon>
    </lineage>
</organism>
<dbReference type="AlphaFoldDB" id="X1KE27"/>
<feature type="transmembrane region" description="Helical" evidence="1">
    <location>
        <begin position="125"/>
        <end position="149"/>
    </location>
</feature>
<feature type="transmembrane region" description="Helical" evidence="1">
    <location>
        <begin position="83"/>
        <end position="104"/>
    </location>
</feature>
<feature type="transmembrane region" description="Helical" evidence="1">
    <location>
        <begin position="42"/>
        <end position="63"/>
    </location>
</feature>
<keyword evidence="1" id="KW-0812">Transmembrane</keyword>
<comment type="caution">
    <text evidence="2">The sequence shown here is derived from an EMBL/GenBank/DDBJ whole genome shotgun (WGS) entry which is preliminary data.</text>
</comment>
<protein>
    <submittedName>
        <fullName evidence="2">Uncharacterized protein</fullName>
    </submittedName>
</protein>
<sequence length="210" mass="24030">MGKREGEVKDLAEKLEKGEITKEEVLIEMKSRKLRHHAGEPIPGIFGISGMIGWAVLFFLPFISALLDLDVPEVFSIEIPSVVSYLAIFFTIITVPPFFYSVYLREARSVTGDENIILVRTGTYAIVRHSAIVGAMILFYVLPLILALVGFPLTILSVIAYIPLIIGMYLQVLHEEKINLRKWGDEYLQYMKEVPRFNFIKGLWNLRKRR</sequence>
<gene>
    <name evidence="2" type="ORF">S06H3_06280</name>
</gene>
<reference evidence="2" key="1">
    <citation type="journal article" date="2014" name="Front. Microbiol.">
        <title>High frequency of phylogenetically diverse reductive dehalogenase-homologous genes in deep subseafloor sedimentary metagenomes.</title>
        <authorList>
            <person name="Kawai M."/>
            <person name="Futagami T."/>
            <person name="Toyoda A."/>
            <person name="Takaki Y."/>
            <person name="Nishi S."/>
            <person name="Hori S."/>
            <person name="Arai W."/>
            <person name="Tsubouchi T."/>
            <person name="Morono Y."/>
            <person name="Uchiyama I."/>
            <person name="Ito T."/>
            <person name="Fujiyama A."/>
            <person name="Inagaki F."/>
            <person name="Takami H."/>
        </authorList>
    </citation>
    <scope>NUCLEOTIDE SEQUENCE</scope>
    <source>
        <strain evidence="2">Expedition CK06-06</strain>
    </source>
</reference>